<dbReference type="RefSeq" id="WP_101657630.1">
    <property type="nucleotide sequence ID" value="NZ_CAUPFC010000005.1"/>
</dbReference>
<comment type="caution">
    <text evidence="1">The sequence shown here is derived from an EMBL/GenBank/DDBJ whole genome shotgun (WGS) entry which is preliminary data.</text>
</comment>
<evidence type="ECO:0000313" key="4">
    <source>
        <dbReference type="Proteomes" id="UP001288320"/>
    </source>
</evidence>
<dbReference type="GO" id="GO:0006355">
    <property type="term" value="P:regulation of DNA-templated transcription"/>
    <property type="evidence" value="ECO:0007669"/>
    <property type="project" value="InterPro"/>
</dbReference>
<dbReference type="EMBL" id="JAWNFY010000043">
    <property type="protein sequence ID" value="MDY5147239.1"/>
    <property type="molecule type" value="Genomic_DNA"/>
</dbReference>
<dbReference type="Gene3D" id="1.10.1220.10">
    <property type="entry name" value="Met repressor-like"/>
    <property type="match status" value="1"/>
</dbReference>
<proteinExistence type="predicted"/>
<organism evidence="1 4">
    <name type="scientific">Actinotignum timonense</name>
    <dbReference type="NCBI Taxonomy" id="1870995"/>
    <lineage>
        <taxon>Bacteria</taxon>
        <taxon>Bacillati</taxon>
        <taxon>Actinomycetota</taxon>
        <taxon>Actinomycetes</taxon>
        <taxon>Actinomycetales</taxon>
        <taxon>Actinomycetaceae</taxon>
        <taxon>Actinotignum</taxon>
    </lineage>
</organism>
<gene>
    <name evidence="1" type="ORF">R6G74_02765</name>
    <name evidence="2" type="ORF">R6P33_09470</name>
</gene>
<dbReference type="AlphaFoldDB" id="A0AAW9HL99"/>
<dbReference type="Proteomes" id="UP001284901">
    <property type="component" value="Unassembled WGS sequence"/>
</dbReference>
<evidence type="ECO:0000313" key="2">
    <source>
        <dbReference type="EMBL" id="MDY5147239.1"/>
    </source>
</evidence>
<keyword evidence="3" id="KW-1185">Reference proteome</keyword>
<evidence type="ECO:0000313" key="1">
    <source>
        <dbReference type="EMBL" id="MDY5140242.1"/>
    </source>
</evidence>
<dbReference type="GeneID" id="92812932"/>
<name>A0AAW9HL99_9ACTO</name>
<dbReference type="Proteomes" id="UP001288320">
    <property type="component" value="Unassembled WGS sequence"/>
</dbReference>
<dbReference type="InterPro" id="IPR013321">
    <property type="entry name" value="Arc_rbn_hlx_hlx"/>
</dbReference>
<accession>A0AAW9HL99</accession>
<evidence type="ECO:0000313" key="3">
    <source>
        <dbReference type="Proteomes" id="UP001284901"/>
    </source>
</evidence>
<dbReference type="EMBL" id="JAWNFV010000004">
    <property type="protein sequence ID" value="MDY5140242.1"/>
    <property type="molecule type" value="Genomic_DNA"/>
</dbReference>
<sequence>MDMNMFAGLKDTGPKDVHFNCPGILAKKLQILAVVKETTLTALIVTALENYLEEIENQEQ</sequence>
<reference evidence="1 3" key="1">
    <citation type="submission" date="2023-10" db="EMBL/GenBank/DDBJ databases">
        <title>Whole Genome based description of the genera Actinobaculum and Actinotignum reveals a complex phylogenetic relationship within the species included in the genus Actinotignum.</title>
        <authorList>
            <person name="Jensen C.S."/>
            <person name="Dargis R."/>
            <person name="Kemp M."/>
            <person name="Christensen J.J."/>
        </authorList>
    </citation>
    <scope>NUCLEOTIDE SEQUENCE</scope>
    <source>
        <strain evidence="2 3">SLA_B089</strain>
        <strain evidence="1">SLA_B245</strain>
    </source>
</reference>
<protein>
    <submittedName>
        <fullName evidence="1">Uncharacterized protein</fullName>
    </submittedName>
</protein>